<dbReference type="EMBL" id="PYMA01000003">
    <property type="protein sequence ID" value="PSW20568.1"/>
    <property type="molecule type" value="Genomic_DNA"/>
</dbReference>
<feature type="domain" description="HTH lysR-type" evidence="5">
    <location>
        <begin position="10"/>
        <end position="63"/>
    </location>
</feature>
<comment type="similarity">
    <text evidence="1">Belongs to the LysR transcriptional regulatory family.</text>
</comment>
<dbReference type="RefSeq" id="WP_036821081.1">
    <property type="nucleotide sequence ID" value="NZ_JGVO01000310.1"/>
</dbReference>
<comment type="caution">
    <text evidence="6">The sequence shown here is derived from an EMBL/GenBank/DDBJ whole genome shotgun (WGS) entry which is preliminary data.</text>
</comment>
<accession>A0A2T3NWJ4</accession>
<dbReference type="InterPro" id="IPR000847">
    <property type="entry name" value="LysR_HTH_N"/>
</dbReference>
<evidence type="ECO:0000256" key="1">
    <source>
        <dbReference type="ARBA" id="ARBA00009437"/>
    </source>
</evidence>
<dbReference type="PANTHER" id="PTHR30427">
    <property type="entry name" value="TRANSCRIPTIONAL ACTIVATOR PROTEIN LYSR"/>
    <property type="match status" value="1"/>
</dbReference>
<keyword evidence="4" id="KW-0804">Transcription</keyword>
<dbReference type="PRINTS" id="PR00039">
    <property type="entry name" value="HTHLYSR"/>
</dbReference>
<dbReference type="PANTHER" id="PTHR30427:SF1">
    <property type="entry name" value="TRANSCRIPTIONAL ACTIVATOR PROTEIN LYSR"/>
    <property type="match status" value="1"/>
</dbReference>
<dbReference type="GO" id="GO:0043565">
    <property type="term" value="F:sequence-specific DNA binding"/>
    <property type="evidence" value="ECO:0007669"/>
    <property type="project" value="TreeGrafter"/>
</dbReference>
<dbReference type="GO" id="GO:0003700">
    <property type="term" value="F:DNA-binding transcription factor activity"/>
    <property type="evidence" value="ECO:0007669"/>
    <property type="project" value="InterPro"/>
</dbReference>
<dbReference type="SUPFAM" id="SSF46785">
    <property type="entry name" value="Winged helix' DNA-binding domain"/>
    <property type="match status" value="1"/>
</dbReference>
<keyword evidence="7" id="KW-1185">Reference proteome</keyword>
<dbReference type="PROSITE" id="PS50931">
    <property type="entry name" value="HTH_LYSR"/>
    <property type="match status" value="1"/>
</dbReference>
<dbReference type="InterPro" id="IPR036388">
    <property type="entry name" value="WH-like_DNA-bd_sf"/>
</dbReference>
<sequence>MASRGFTDSQIEAFTWVMKTRSATEAAEKMLISQPAVSRLIKQLEERLGFSLFERVNNRLLPTRHGSLFYNEVERVYVGLNHLKQFADKIKDTAAGQLRIVSMPSFATSLLPSAAILLAEQFPELEMSLYSYRSEQIPTDMAAERFDFAITLSAEQDARYQSYFYSLPTAFIVPKHHPLAQKSVITPQDLQGETLIVGEPEERSRATIINRLNELDIKPKKIWTVSLSDIATRLVANGKGISVINAVSALDAEQHWGVVCRPFEEPIESQLQLILPLDKNMDPATQKLVMELKQIIERKIYQCGSQLITDN</sequence>
<dbReference type="AlphaFoldDB" id="A0A2T3NWJ4"/>
<protein>
    <submittedName>
        <fullName evidence="6">LysR family transcriptional regulator</fullName>
    </submittedName>
</protein>
<dbReference type="InterPro" id="IPR005119">
    <property type="entry name" value="LysR_subst-bd"/>
</dbReference>
<name>A0A2T3NWJ4_9GAMM</name>
<dbReference type="Pfam" id="PF03466">
    <property type="entry name" value="LysR_substrate"/>
    <property type="match status" value="1"/>
</dbReference>
<evidence type="ECO:0000259" key="5">
    <source>
        <dbReference type="PROSITE" id="PS50931"/>
    </source>
</evidence>
<dbReference type="GO" id="GO:0010628">
    <property type="term" value="P:positive regulation of gene expression"/>
    <property type="evidence" value="ECO:0007669"/>
    <property type="project" value="TreeGrafter"/>
</dbReference>
<dbReference type="SUPFAM" id="SSF53850">
    <property type="entry name" value="Periplasmic binding protein-like II"/>
    <property type="match status" value="1"/>
</dbReference>
<evidence type="ECO:0000313" key="7">
    <source>
        <dbReference type="Proteomes" id="UP000241771"/>
    </source>
</evidence>
<dbReference type="Pfam" id="PF00126">
    <property type="entry name" value="HTH_1"/>
    <property type="match status" value="1"/>
</dbReference>
<dbReference type="Gene3D" id="1.10.10.10">
    <property type="entry name" value="Winged helix-like DNA-binding domain superfamily/Winged helix DNA-binding domain"/>
    <property type="match status" value="1"/>
</dbReference>
<dbReference type="OrthoDB" id="6624490at2"/>
<dbReference type="Gene3D" id="3.40.190.10">
    <property type="entry name" value="Periplasmic binding protein-like II"/>
    <property type="match status" value="2"/>
</dbReference>
<evidence type="ECO:0000256" key="3">
    <source>
        <dbReference type="ARBA" id="ARBA00023125"/>
    </source>
</evidence>
<organism evidence="6 7">
    <name type="scientific">Photobacterium sanctipauli</name>
    <dbReference type="NCBI Taxonomy" id="1342794"/>
    <lineage>
        <taxon>Bacteria</taxon>
        <taxon>Pseudomonadati</taxon>
        <taxon>Pseudomonadota</taxon>
        <taxon>Gammaproteobacteria</taxon>
        <taxon>Vibrionales</taxon>
        <taxon>Vibrionaceae</taxon>
        <taxon>Photobacterium</taxon>
    </lineage>
</organism>
<keyword evidence="3" id="KW-0238">DNA-binding</keyword>
<dbReference type="InterPro" id="IPR036390">
    <property type="entry name" value="WH_DNA-bd_sf"/>
</dbReference>
<reference evidence="6 7" key="1">
    <citation type="submission" date="2018-01" db="EMBL/GenBank/DDBJ databases">
        <title>Whole genome sequencing of Histamine producing bacteria.</title>
        <authorList>
            <person name="Butler K."/>
        </authorList>
    </citation>
    <scope>NUCLEOTIDE SEQUENCE [LARGE SCALE GENOMIC DNA]</scope>
    <source>
        <strain evidence="6 7">DSM 100436</strain>
    </source>
</reference>
<dbReference type="Proteomes" id="UP000241771">
    <property type="component" value="Unassembled WGS sequence"/>
</dbReference>
<evidence type="ECO:0000256" key="2">
    <source>
        <dbReference type="ARBA" id="ARBA00023015"/>
    </source>
</evidence>
<gene>
    <name evidence="6" type="ORF">C9I98_06865</name>
</gene>
<evidence type="ECO:0000256" key="4">
    <source>
        <dbReference type="ARBA" id="ARBA00023163"/>
    </source>
</evidence>
<proteinExistence type="inferred from homology"/>
<evidence type="ECO:0000313" key="6">
    <source>
        <dbReference type="EMBL" id="PSW20568.1"/>
    </source>
</evidence>
<keyword evidence="2" id="KW-0805">Transcription regulation</keyword>